<dbReference type="GO" id="GO:0016491">
    <property type="term" value="F:oxidoreductase activity"/>
    <property type="evidence" value="ECO:0007669"/>
    <property type="project" value="UniProtKB-KW"/>
</dbReference>
<evidence type="ECO:0008006" key="6">
    <source>
        <dbReference type="Google" id="ProtNLM"/>
    </source>
</evidence>
<protein>
    <recommendedName>
        <fullName evidence="6">Reductase</fullName>
    </recommendedName>
</protein>
<dbReference type="Gene3D" id="3.40.50.720">
    <property type="entry name" value="NAD(P)-binding Rossmann-like Domain"/>
    <property type="match status" value="1"/>
</dbReference>
<dbReference type="SUPFAM" id="SSF51735">
    <property type="entry name" value="NAD(P)-binding Rossmann-fold domains"/>
    <property type="match status" value="1"/>
</dbReference>
<feature type="transmembrane region" description="Helical" evidence="3">
    <location>
        <begin position="20"/>
        <end position="42"/>
    </location>
</feature>
<dbReference type="PRINTS" id="PR00081">
    <property type="entry name" value="GDHRDH"/>
</dbReference>
<dbReference type="PANTHER" id="PTHR24320">
    <property type="entry name" value="RETINOL DEHYDROGENASE"/>
    <property type="match status" value="1"/>
</dbReference>
<keyword evidence="3" id="KW-1133">Transmembrane helix</keyword>
<dbReference type="Proteomes" id="UP000604273">
    <property type="component" value="Unassembled WGS sequence"/>
</dbReference>
<dbReference type="EMBL" id="JABFAI010000002">
    <property type="protein sequence ID" value="KAF4961509.1"/>
    <property type="molecule type" value="Genomic_DNA"/>
</dbReference>
<dbReference type="InterPro" id="IPR036291">
    <property type="entry name" value="NAD(P)-bd_dom_sf"/>
</dbReference>
<accession>A0A8H4TPH8</accession>
<dbReference type="Pfam" id="PF00106">
    <property type="entry name" value="adh_short"/>
    <property type="match status" value="1"/>
</dbReference>
<proteinExistence type="inferred from homology"/>
<dbReference type="AlphaFoldDB" id="A0A8H4TPH8"/>
<reference evidence="4" key="1">
    <citation type="journal article" date="2020" name="BMC Genomics">
        <title>Correction to: Identification and distribution of gene clusters required for synthesis of sphingolipid metabolism inhibitors in diverse species of the filamentous fungus Fusarium.</title>
        <authorList>
            <person name="Kim H.S."/>
            <person name="Lohmar J.M."/>
            <person name="Busman M."/>
            <person name="Brown D.W."/>
            <person name="Naumann T.A."/>
            <person name="Divon H.H."/>
            <person name="Lysoe E."/>
            <person name="Uhlig S."/>
            <person name="Proctor R.H."/>
        </authorList>
    </citation>
    <scope>NUCLEOTIDE SEQUENCE</scope>
    <source>
        <strain evidence="4">NRRL 45417</strain>
    </source>
</reference>
<dbReference type="PANTHER" id="PTHR24320:SF272">
    <property type="entry name" value="NAD(P)-BINDING ROSSMANN-FOLD SUPERFAMILY PROTEIN"/>
    <property type="match status" value="1"/>
</dbReference>
<evidence type="ECO:0000256" key="1">
    <source>
        <dbReference type="ARBA" id="ARBA00006484"/>
    </source>
</evidence>
<keyword evidence="3" id="KW-0472">Membrane</keyword>
<keyword evidence="3" id="KW-0812">Transmembrane</keyword>
<organism evidence="4 5">
    <name type="scientific">Fusarium gaditjirri</name>
    <dbReference type="NCBI Taxonomy" id="282569"/>
    <lineage>
        <taxon>Eukaryota</taxon>
        <taxon>Fungi</taxon>
        <taxon>Dikarya</taxon>
        <taxon>Ascomycota</taxon>
        <taxon>Pezizomycotina</taxon>
        <taxon>Sordariomycetes</taxon>
        <taxon>Hypocreomycetidae</taxon>
        <taxon>Hypocreales</taxon>
        <taxon>Nectriaceae</taxon>
        <taxon>Fusarium</taxon>
        <taxon>Fusarium nisikadoi species complex</taxon>
    </lineage>
</organism>
<dbReference type="OrthoDB" id="191139at2759"/>
<name>A0A8H4TPH8_9HYPO</name>
<comment type="similarity">
    <text evidence="1">Belongs to the short-chain dehydrogenases/reductases (SDR) family.</text>
</comment>
<dbReference type="InterPro" id="IPR002347">
    <property type="entry name" value="SDR_fam"/>
</dbReference>
<sequence>MVPSTSPKLSGSAGSYKLVIVVHAFLVKMSGLIGAFSFKVVLHLRFQRSMSRYSAAHESTQGPGDARPTALQIIKDEGVEGKLKGKVIVITGTSSGIGVETARALAATGARLFLTARNLDKAKKACEEFFEASRMEFIELDLTSFDSVRTAAKTILDKTDKINILVENAGVMAVPELELTKDGHEMQFGVNYLAHFLFFELLKPALLAAVTPELKSRVVVLSSSAHQRSGVNESDNYNFQKGDYDPSVSYGQSKTADIYLANEIDRRYGAQGLHATSVHPGGILTELSRYIPPEHLQALASTDKAKKMLKSPEQGAATTVWAAIGKQWENAGGRYLENCEEAPPAKQIDPSFGKGYAPHAYDPEREARLWEDALKIVGLA</sequence>
<gene>
    <name evidence="4" type="ORF">FGADI_133</name>
</gene>
<evidence type="ECO:0000313" key="5">
    <source>
        <dbReference type="Proteomes" id="UP000604273"/>
    </source>
</evidence>
<evidence type="ECO:0000256" key="3">
    <source>
        <dbReference type="SAM" id="Phobius"/>
    </source>
</evidence>
<evidence type="ECO:0000256" key="2">
    <source>
        <dbReference type="ARBA" id="ARBA00023002"/>
    </source>
</evidence>
<keyword evidence="2" id="KW-0560">Oxidoreductase</keyword>
<evidence type="ECO:0000313" key="4">
    <source>
        <dbReference type="EMBL" id="KAF4961509.1"/>
    </source>
</evidence>
<reference evidence="4" key="2">
    <citation type="submission" date="2020-05" db="EMBL/GenBank/DDBJ databases">
        <authorList>
            <person name="Kim H.-S."/>
            <person name="Proctor R.H."/>
            <person name="Brown D.W."/>
        </authorList>
    </citation>
    <scope>NUCLEOTIDE SEQUENCE</scope>
    <source>
        <strain evidence="4">NRRL 45417</strain>
    </source>
</reference>
<comment type="caution">
    <text evidence="4">The sequence shown here is derived from an EMBL/GenBank/DDBJ whole genome shotgun (WGS) entry which is preliminary data.</text>
</comment>
<keyword evidence="5" id="KW-1185">Reference proteome</keyword>